<dbReference type="SMART" id="SM00382">
    <property type="entry name" value="AAA"/>
    <property type="match status" value="1"/>
</dbReference>
<keyword evidence="3 9" id="KW-0812">Transmembrane</keyword>
<dbReference type="InterPro" id="IPR013525">
    <property type="entry name" value="ABC2_TM"/>
</dbReference>
<protein>
    <submittedName>
        <fullName evidence="11">ABC transporter permease</fullName>
    </submittedName>
</protein>
<evidence type="ECO:0000256" key="1">
    <source>
        <dbReference type="ARBA" id="ARBA00004141"/>
    </source>
</evidence>
<evidence type="ECO:0000256" key="2">
    <source>
        <dbReference type="ARBA" id="ARBA00022448"/>
    </source>
</evidence>
<dbReference type="SUPFAM" id="SSF52540">
    <property type="entry name" value="P-loop containing nucleoside triphosphate hydrolases"/>
    <property type="match status" value="1"/>
</dbReference>
<evidence type="ECO:0000256" key="8">
    <source>
        <dbReference type="SAM" id="MobiDB-lite"/>
    </source>
</evidence>
<feature type="transmembrane region" description="Helical" evidence="9">
    <location>
        <begin position="520"/>
        <end position="540"/>
    </location>
</feature>
<keyword evidence="5" id="KW-0067">ATP-binding</keyword>
<dbReference type="PANTHER" id="PTHR48041:SF139">
    <property type="entry name" value="PROTEIN SCARLET"/>
    <property type="match status" value="1"/>
</dbReference>
<evidence type="ECO:0000256" key="7">
    <source>
        <dbReference type="ARBA" id="ARBA00023136"/>
    </source>
</evidence>
<gene>
    <name evidence="11" type="ORF">NBH00_15850</name>
</gene>
<name>A0ABY5DN20_9ACTN</name>
<feature type="transmembrane region" description="Helical" evidence="9">
    <location>
        <begin position="335"/>
        <end position="356"/>
    </location>
</feature>
<keyword evidence="6 9" id="KW-1133">Transmembrane helix</keyword>
<dbReference type="Proteomes" id="UP001056035">
    <property type="component" value="Chromosome"/>
</dbReference>
<evidence type="ECO:0000256" key="5">
    <source>
        <dbReference type="ARBA" id="ARBA00022840"/>
    </source>
</evidence>
<sequence>MSTITGAVQEAEVAGISAHAVTVTAGGQTILREATLEVPVGKLVAVIGASGSGKSTLLRALAGVLLPAGGTVHVGGVPVRQRMTDVGYVPFGTLVHPELTVREALRYAAELRLPPGTSAADLDARADEVIAALHMGEQADVRMASLSDGQRRRASCGIELVGRPSVLLLDEPATGLDAVLEQRMMELLRGLADEGRGVLLSTHATSSLGLCDVVAVMAPGGELRFVGSPQEMLERFGVQNFDQVYVALALEEPRRPEGGGADRPAPAPPRGARAPRGVAPPLATQARVLARRYAQCTLRNRRQLTILVGQAPVIGLAIGFALPHDILSDQTLGQYYGVMLCFLLLVGAIWLGIIAACREVVRERAILARETAIGVRVDAYLCAKCAVLLPLSAVQVVLLVVPVFVLQPPGAGVSGDVQMLAVCVAASWAAVAMGLWLSAAVTSSDQATSSVPLVLIPQLLLAGAIIPLATMIAPLKLVANLTVSRWALTGLGSAMHLDTRLSGDIGTVTGFDPTFYSVPVPLTIGILAGGMLIMLSAAGFRLDRGLVR</sequence>
<evidence type="ECO:0000256" key="3">
    <source>
        <dbReference type="ARBA" id="ARBA00022692"/>
    </source>
</evidence>
<keyword evidence="7 9" id="KW-0472">Membrane</keyword>
<dbReference type="RefSeq" id="WP_254569565.1">
    <property type="nucleotide sequence ID" value="NZ_CP098502.1"/>
</dbReference>
<feature type="transmembrane region" description="Helical" evidence="9">
    <location>
        <begin position="304"/>
        <end position="323"/>
    </location>
</feature>
<comment type="subcellular location">
    <subcellularLocation>
        <location evidence="1">Membrane</location>
        <topology evidence="1">Multi-pass membrane protein</topology>
    </subcellularLocation>
</comment>
<dbReference type="Pfam" id="PF01061">
    <property type="entry name" value="ABC2_membrane"/>
    <property type="match status" value="1"/>
</dbReference>
<reference evidence="11 12" key="1">
    <citation type="submission" date="2022-06" db="EMBL/GenBank/DDBJ databases">
        <title>Paraconexibacter antarcticus.</title>
        <authorList>
            <person name="Kim C.S."/>
        </authorList>
    </citation>
    <scope>NUCLEOTIDE SEQUENCE [LARGE SCALE GENOMIC DNA]</scope>
    <source>
        <strain evidence="11 12">02-257</strain>
    </source>
</reference>
<evidence type="ECO:0000313" key="11">
    <source>
        <dbReference type="EMBL" id="UTI62830.1"/>
    </source>
</evidence>
<dbReference type="InterPro" id="IPR003439">
    <property type="entry name" value="ABC_transporter-like_ATP-bd"/>
</dbReference>
<proteinExistence type="predicted"/>
<dbReference type="PROSITE" id="PS50893">
    <property type="entry name" value="ABC_TRANSPORTER_2"/>
    <property type="match status" value="1"/>
</dbReference>
<evidence type="ECO:0000259" key="10">
    <source>
        <dbReference type="PROSITE" id="PS50893"/>
    </source>
</evidence>
<dbReference type="EMBL" id="CP098502">
    <property type="protein sequence ID" value="UTI62830.1"/>
    <property type="molecule type" value="Genomic_DNA"/>
</dbReference>
<organism evidence="11 12">
    <name type="scientific">Paraconexibacter antarcticus</name>
    <dbReference type="NCBI Taxonomy" id="2949664"/>
    <lineage>
        <taxon>Bacteria</taxon>
        <taxon>Bacillati</taxon>
        <taxon>Actinomycetota</taxon>
        <taxon>Thermoleophilia</taxon>
        <taxon>Solirubrobacterales</taxon>
        <taxon>Paraconexibacteraceae</taxon>
        <taxon>Paraconexibacter</taxon>
    </lineage>
</organism>
<evidence type="ECO:0000256" key="6">
    <source>
        <dbReference type="ARBA" id="ARBA00022989"/>
    </source>
</evidence>
<feature type="region of interest" description="Disordered" evidence="8">
    <location>
        <begin position="255"/>
        <end position="278"/>
    </location>
</feature>
<dbReference type="InterPro" id="IPR050352">
    <property type="entry name" value="ABCG_transporters"/>
</dbReference>
<evidence type="ECO:0000256" key="4">
    <source>
        <dbReference type="ARBA" id="ARBA00022741"/>
    </source>
</evidence>
<keyword evidence="4" id="KW-0547">Nucleotide-binding</keyword>
<dbReference type="Pfam" id="PF00005">
    <property type="entry name" value="ABC_tran"/>
    <property type="match status" value="1"/>
</dbReference>
<dbReference type="InterPro" id="IPR003593">
    <property type="entry name" value="AAA+_ATPase"/>
</dbReference>
<accession>A0ABY5DN20</accession>
<keyword evidence="12" id="KW-1185">Reference proteome</keyword>
<feature type="domain" description="ABC transporter" evidence="10">
    <location>
        <begin position="16"/>
        <end position="245"/>
    </location>
</feature>
<dbReference type="InterPro" id="IPR027417">
    <property type="entry name" value="P-loop_NTPase"/>
</dbReference>
<dbReference type="Gene3D" id="3.40.50.300">
    <property type="entry name" value="P-loop containing nucleotide triphosphate hydrolases"/>
    <property type="match status" value="1"/>
</dbReference>
<evidence type="ECO:0000313" key="12">
    <source>
        <dbReference type="Proteomes" id="UP001056035"/>
    </source>
</evidence>
<feature type="transmembrane region" description="Helical" evidence="9">
    <location>
        <begin position="453"/>
        <end position="475"/>
    </location>
</feature>
<dbReference type="PANTHER" id="PTHR48041">
    <property type="entry name" value="ABC TRANSPORTER G FAMILY MEMBER 28"/>
    <property type="match status" value="1"/>
</dbReference>
<evidence type="ECO:0000256" key="9">
    <source>
        <dbReference type="SAM" id="Phobius"/>
    </source>
</evidence>
<feature type="transmembrane region" description="Helical" evidence="9">
    <location>
        <begin position="417"/>
        <end position="441"/>
    </location>
</feature>
<feature type="transmembrane region" description="Helical" evidence="9">
    <location>
        <begin position="377"/>
        <end position="405"/>
    </location>
</feature>
<keyword evidence="2" id="KW-0813">Transport</keyword>